<dbReference type="InterPro" id="IPR000719">
    <property type="entry name" value="Prot_kinase_dom"/>
</dbReference>
<name>A0A0C2MKC7_THEKT</name>
<dbReference type="InterPro" id="IPR050629">
    <property type="entry name" value="STE20/SPS1-PAK"/>
</dbReference>
<dbReference type="EMBL" id="JWZT01004076">
    <property type="protein sequence ID" value="KII64850.1"/>
    <property type="molecule type" value="Genomic_DNA"/>
</dbReference>
<keyword evidence="14" id="KW-1185">Reference proteome</keyword>
<keyword evidence="5" id="KW-0723">Serine/threonine-protein kinase</keyword>
<evidence type="ECO:0000259" key="12">
    <source>
        <dbReference type="PROSITE" id="PS50011"/>
    </source>
</evidence>
<comment type="similarity">
    <text evidence="2">Belongs to the protein kinase superfamily. STE Ser/Thr protein kinase family. STE20 subfamily.</text>
</comment>
<keyword evidence="4" id="KW-0963">Cytoplasm</keyword>
<dbReference type="Gene3D" id="3.10.20.90">
    <property type="entry name" value="Phosphatidylinositol 3-kinase Catalytic Subunit, Chain A, domain 1"/>
    <property type="match status" value="1"/>
</dbReference>
<dbReference type="InterPro" id="IPR024678">
    <property type="entry name" value="Kinase_OSR1/WNK_CCT"/>
</dbReference>
<dbReference type="GO" id="GO:0005524">
    <property type="term" value="F:ATP binding"/>
    <property type="evidence" value="ECO:0007669"/>
    <property type="project" value="UniProtKB-KW"/>
</dbReference>
<reference evidence="13 14" key="1">
    <citation type="journal article" date="2014" name="Genome Biol. Evol.">
        <title>The genome of the myxosporean Thelohanellus kitauei shows adaptations to nutrient acquisition within its fish host.</title>
        <authorList>
            <person name="Yang Y."/>
            <person name="Xiong J."/>
            <person name="Zhou Z."/>
            <person name="Huo F."/>
            <person name="Miao W."/>
            <person name="Ran C."/>
            <person name="Liu Y."/>
            <person name="Zhang J."/>
            <person name="Feng J."/>
            <person name="Wang M."/>
            <person name="Wang M."/>
            <person name="Wang L."/>
            <person name="Yao B."/>
        </authorList>
    </citation>
    <scope>NUCLEOTIDE SEQUENCE [LARGE SCALE GENOMIC DNA]</scope>
    <source>
        <strain evidence="13">Wuqing</strain>
    </source>
</reference>
<keyword evidence="9" id="KW-0067">ATP-binding</keyword>
<dbReference type="EC" id="2.7.11.1" evidence="3"/>
<dbReference type="Pfam" id="PF00069">
    <property type="entry name" value="Pkinase"/>
    <property type="match status" value="1"/>
</dbReference>
<accession>A0A0C2MKC7</accession>
<dbReference type="GO" id="GO:0004674">
    <property type="term" value="F:protein serine/threonine kinase activity"/>
    <property type="evidence" value="ECO:0007669"/>
    <property type="project" value="UniProtKB-KW"/>
</dbReference>
<dbReference type="SMART" id="SM00220">
    <property type="entry name" value="S_TKc"/>
    <property type="match status" value="1"/>
</dbReference>
<comment type="catalytic activity">
    <reaction evidence="10">
        <text>L-threonyl-[protein] + ATP = O-phospho-L-threonyl-[protein] + ADP + H(+)</text>
        <dbReference type="Rhea" id="RHEA:46608"/>
        <dbReference type="Rhea" id="RHEA-COMP:11060"/>
        <dbReference type="Rhea" id="RHEA-COMP:11605"/>
        <dbReference type="ChEBI" id="CHEBI:15378"/>
        <dbReference type="ChEBI" id="CHEBI:30013"/>
        <dbReference type="ChEBI" id="CHEBI:30616"/>
        <dbReference type="ChEBI" id="CHEBI:61977"/>
        <dbReference type="ChEBI" id="CHEBI:456216"/>
        <dbReference type="EC" id="2.7.11.1"/>
    </reaction>
</comment>
<evidence type="ECO:0000313" key="14">
    <source>
        <dbReference type="Proteomes" id="UP000031668"/>
    </source>
</evidence>
<sequence>MPAVKSDVRWPTDSSGYVIESTIGSGATAIVKKAYCPTKKQYVGVKMIYLDKYDVCLESIRTEIQAMYLCNHQNLARYYTSFVEGSTLWIVMELMDIGSVFDLMAKLEIKFGKGDPRSHLNESLIVAILKQVIKGLHHLHSMGHIHRDVKAGNILLNSDGSACLGDLGVSACSDFYDKKNKRKTLVGTPCWMAPEMVDETIGYNLKADIWSLGITALEMATGSPPYSKFPPLKVFMLVQSNDPPSLESYDNPKIQFKHYSRRFRNFISKCLQKNPNLRPDTRQLLKMKIFQSSKTQNQISKILKGYKKLLADCSLKKPLNEHRFHVGVTCQDISWDWPDSCDPDKRILQVRDSFPGYQENGTSKDISFNEQAVNPSKRICLRIRNPAGELNDINFDYDYRNDNPGQVVDEMVEGKLIDEVDIVNHALQTIIDDESIGELVFKLNCKNNEAVEKTLIGFAKFSIKI</sequence>
<dbReference type="AlphaFoldDB" id="A0A0C2MKC7"/>
<comment type="catalytic activity">
    <reaction evidence="11">
        <text>L-seryl-[protein] + ATP = O-phospho-L-seryl-[protein] + ADP + H(+)</text>
        <dbReference type="Rhea" id="RHEA:17989"/>
        <dbReference type="Rhea" id="RHEA-COMP:9863"/>
        <dbReference type="Rhea" id="RHEA-COMP:11604"/>
        <dbReference type="ChEBI" id="CHEBI:15378"/>
        <dbReference type="ChEBI" id="CHEBI:29999"/>
        <dbReference type="ChEBI" id="CHEBI:30616"/>
        <dbReference type="ChEBI" id="CHEBI:83421"/>
        <dbReference type="ChEBI" id="CHEBI:456216"/>
        <dbReference type="EC" id="2.7.11.1"/>
    </reaction>
</comment>
<dbReference type="SUPFAM" id="SSF56112">
    <property type="entry name" value="Protein kinase-like (PK-like)"/>
    <property type="match status" value="1"/>
</dbReference>
<keyword evidence="7" id="KW-0547">Nucleotide-binding</keyword>
<proteinExistence type="inferred from homology"/>
<dbReference type="OrthoDB" id="8693905at2759"/>
<gene>
    <name evidence="13" type="ORF">RF11_09259</name>
</gene>
<dbReference type="Gene3D" id="1.10.510.10">
    <property type="entry name" value="Transferase(Phosphotransferase) domain 1"/>
    <property type="match status" value="1"/>
</dbReference>
<feature type="domain" description="Protein kinase" evidence="12">
    <location>
        <begin position="17"/>
        <end position="290"/>
    </location>
</feature>
<evidence type="ECO:0000256" key="10">
    <source>
        <dbReference type="ARBA" id="ARBA00047899"/>
    </source>
</evidence>
<keyword evidence="6" id="KW-0808">Transferase</keyword>
<evidence type="ECO:0000256" key="5">
    <source>
        <dbReference type="ARBA" id="ARBA00022527"/>
    </source>
</evidence>
<dbReference type="Proteomes" id="UP000031668">
    <property type="component" value="Unassembled WGS sequence"/>
</dbReference>
<dbReference type="GO" id="GO:0005737">
    <property type="term" value="C:cytoplasm"/>
    <property type="evidence" value="ECO:0007669"/>
    <property type="project" value="UniProtKB-SubCell"/>
</dbReference>
<evidence type="ECO:0000256" key="1">
    <source>
        <dbReference type="ARBA" id="ARBA00004496"/>
    </source>
</evidence>
<dbReference type="OMA" id="PRANTHH"/>
<dbReference type="PANTHER" id="PTHR48012">
    <property type="entry name" value="STERILE20-LIKE KINASE, ISOFORM B-RELATED"/>
    <property type="match status" value="1"/>
</dbReference>
<organism evidence="13 14">
    <name type="scientific">Thelohanellus kitauei</name>
    <name type="common">Myxosporean</name>
    <dbReference type="NCBI Taxonomy" id="669202"/>
    <lineage>
        <taxon>Eukaryota</taxon>
        <taxon>Metazoa</taxon>
        <taxon>Cnidaria</taxon>
        <taxon>Myxozoa</taxon>
        <taxon>Myxosporea</taxon>
        <taxon>Bivalvulida</taxon>
        <taxon>Platysporina</taxon>
        <taxon>Myxobolidae</taxon>
        <taxon>Thelohanellus</taxon>
    </lineage>
</organism>
<evidence type="ECO:0000256" key="6">
    <source>
        <dbReference type="ARBA" id="ARBA00022679"/>
    </source>
</evidence>
<evidence type="ECO:0000256" key="11">
    <source>
        <dbReference type="ARBA" id="ARBA00048679"/>
    </source>
</evidence>
<evidence type="ECO:0000256" key="4">
    <source>
        <dbReference type="ARBA" id="ARBA00022490"/>
    </source>
</evidence>
<evidence type="ECO:0000313" key="13">
    <source>
        <dbReference type="EMBL" id="KII64850.1"/>
    </source>
</evidence>
<dbReference type="PANTHER" id="PTHR48012:SF16">
    <property type="entry name" value="NON-SPECIFIC SERINE_THREONINE PROTEIN KINASE"/>
    <property type="match status" value="1"/>
</dbReference>
<evidence type="ECO:0000256" key="2">
    <source>
        <dbReference type="ARBA" id="ARBA00008874"/>
    </source>
</evidence>
<comment type="caution">
    <text evidence="13">The sequence shown here is derived from an EMBL/GenBank/DDBJ whole genome shotgun (WGS) entry which is preliminary data.</text>
</comment>
<keyword evidence="8 13" id="KW-0418">Kinase</keyword>
<protein>
    <recommendedName>
        <fullName evidence="3">non-specific serine/threonine protein kinase</fullName>
        <ecNumber evidence="3">2.7.11.1</ecNumber>
    </recommendedName>
</protein>
<dbReference type="Pfam" id="PF12202">
    <property type="entry name" value="OSR1_C"/>
    <property type="match status" value="1"/>
</dbReference>
<evidence type="ECO:0000256" key="3">
    <source>
        <dbReference type="ARBA" id="ARBA00012513"/>
    </source>
</evidence>
<evidence type="ECO:0000256" key="7">
    <source>
        <dbReference type="ARBA" id="ARBA00022741"/>
    </source>
</evidence>
<dbReference type="PROSITE" id="PS50011">
    <property type="entry name" value="PROTEIN_KINASE_DOM"/>
    <property type="match status" value="1"/>
</dbReference>
<evidence type="ECO:0000256" key="8">
    <source>
        <dbReference type="ARBA" id="ARBA00022777"/>
    </source>
</evidence>
<dbReference type="InterPro" id="IPR011009">
    <property type="entry name" value="Kinase-like_dom_sf"/>
</dbReference>
<evidence type="ECO:0000256" key="9">
    <source>
        <dbReference type="ARBA" id="ARBA00022840"/>
    </source>
</evidence>
<dbReference type="Gene3D" id="3.30.200.20">
    <property type="entry name" value="Phosphorylase Kinase, domain 1"/>
    <property type="match status" value="1"/>
</dbReference>
<comment type="subcellular location">
    <subcellularLocation>
        <location evidence="1">Cytoplasm</location>
    </subcellularLocation>
</comment>